<keyword evidence="2" id="KW-1185">Reference proteome</keyword>
<reference evidence="1" key="1">
    <citation type="journal article" date="2023" name="Plant J.">
        <title>Genome sequences and population genomics provide insights into the demographic history, inbreeding, and mutation load of two 'living fossil' tree species of Dipteronia.</title>
        <authorList>
            <person name="Feng Y."/>
            <person name="Comes H.P."/>
            <person name="Chen J."/>
            <person name="Zhu S."/>
            <person name="Lu R."/>
            <person name="Zhang X."/>
            <person name="Li P."/>
            <person name="Qiu J."/>
            <person name="Olsen K.M."/>
            <person name="Qiu Y."/>
        </authorList>
    </citation>
    <scope>NUCLEOTIDE SEQUENCE</scope>
    <source>
        <strain evidence="1">KIB01</strain>
    </source>
</reference>
<evidence type="ECO:0000313" key="2">
    <source>
        <dbReference type="Proteomes" id="UP001280121"/>
    </source>
</evidence>
<gene>
    <name evidence="1" type="ORF">Ddye_005428</name>
</gene>
<protein>
    <submittedName>
        <fullName evidence="1">Uncharacterized protein</fullName>
    </submittedName>
</protein>
<dbReference type="Proteomes" id="UP001280121">
    <property type="component" value="Unassembled WGS sequence"/>
</dbReference>
<organism evidence="1 2">
    <name type="scientific">Dipteronia dyeriana</name>
    <dbReference type="NCBI Taxonomy" id="168575"/>
    <lineage>
        <taxon>Eukaryota</taxon>
        <taxon>Viridiplantae</taxon>
        <taxon>Streptophyta</taxon>
        <taxon>Embryophyta</taxon>
        <taxon>Tracheophyta</taxon>
        <taxon>Spermatophyta</taxon>
        <taxon>Magnoliopsida</taxon>
        <taxon>eudicotyledons</taxon>
        <taxon>Gunneridae</taxon>
        <taxon>Pentapetalae</taxon>
        <taxon>rosids</taxon>
        <taxon>malvids</taxon>
        <taxon>Sapindales</taxon>
        <taxon>Sapindaceae</taxon>
        <taxon>Hippocastanoideae</taxon>
        <taxon>Acereae</taxon>
        <taxon>Dipteronia</taxon>
    </lineage>
</organism>
<comment type="caution">
    <text evidence="1">The sequence shown here is derived from an EMBL/GenBank/DDBJ whole genome shotgun (WGS) entry which is preliminary data.</text>
</comment>
<dbReference type="AlphaFoldDB" id="A0AAD9XGF0"/>
<name>A0AAD9XGF0_9ROSI</name>
<evidence type="ECO:0000313" key="1">
    <source>
        <dbReference type="EMBL" id="KAK2658895.1"/>
    </source>
</evidence>
<proteinExistence type="predicted"/>
<dbReference type="EMBL" id="JANJYI010000002">
    <property type="protein sequence ID" value="KAK2658895.1"/>
    <property type="molecule type" value="Genomic_DNA"/>
</dbReference>
<sequence length="208" mass="24219">MDGAPNSSTLSLMSWWIIPRCGDNENYNVDFHYVSAQVRGQLFSRKFFDPRRHILPKDRMTDMRDKHDISLSYNKAYRSKDHALYNVFDDLFNTVIREIIAVGTTHLKSKTIGVLLVAVYKDGNEMTYPLAFGKRGDVINLYYRATYVNSVEEFDRLMAKMKSIYSKFHDELVEVGIQKFSLVHCPRKRYHMTTTNILESMNSCVHAI</sequence>
<accession>A0AAD9XGF0</accession>